<evidence type="ECO:0000256" key="2">
    <source>
        <dbReference type="SAM" id="Phobius"/>
    </source>
</evidence>
<keyword evidence="2" id="KW-1133">Transmembrane helix</keyword>
<keyword evidence="2" id="KW-0812">Transmembrane</keyword>
<proteinExistence type="predicted"/>
<evidence type="ECO:0000313" key="4">
    <source>
        <dbReference type="Proteomes" id="UP000321798"/>
    </source>
</evidence>
<reference evidence="3 4" key="1">
    <citation type="submission" date="2019-07" db="EMBL/GenBank/DDBJ databases">
        <title>Whole genome shotgun sequence of Cellulomonas soli NBRC 109434.</title>
        <authorList>
            <person name="Hosoyama A."/>
            <person name="Uohara A."/>
            <person name="Ohji S."/>
            <person name="Ichikawa N."/>
        </authorList>
    </citation>
    <scope>NUCLEOTIDE SEQUENCE [LARGE SCALE GENOMIC DNA]</scope>
    <source>
        <strain evidence="3 4">NBRC 109434</strain>
    </source>
</reference>
<name>A0A512PE31_9CELL</name>
<evidence type="ECO:0000256" key="1">
    <source>
        <dbReference type="SAM" id="MobiDB-lite"/>
    </source>
</evidence>
<feature type="region of interest" description="Disordered" evidence="1">
    <location>
        <begin position="40"/>
        <end position="62"/>
    </location>
</feature>
<keyword evidence="4" id="KW-1185">Reference proteome</keyword>
<dbReference type="AlphaFoldDB" id="A0A512PE31"/>
<dbReference type="Proteomes" id="UP000321798">
    <property type="component" value="Unassembled WGS sequence"/>
</dbReference>
<dbReference type="EMBL" id="BKAL01000007">
    <property type="protein sequence ID" value="GEP69469.1"/>
    <property type="molecule type" value="Genomic_DNA"/>
</dbReference>
<organism evidence="3 4">
    <name type="scientific">Cellulomonas soli</name>
    <dbReference type="NCBI Taxonomy" id="931535"/>
    <lineage>
        <taxon>Bacteria</taxon>
        <taxon>Bacillati</taxon>
        <taxon>Actinomycetota</taxon>
        <taxon>Actinomycetes</taxon>
        <taxon>Micrococcales</taxon>
        <taxon>Cellulomonadaceae</taxon>
        <taxon>Cellulomonas</taxon>
    </lineage>
</organism>
<keyword evidence="2" id="KW-0472">Membrane</keyword>
<accession>A0A512PE31</accession>
<feature type="compositionally biased region" description="Polar residues" evidence="1">
    <location>
        <begin position="49"/>
        <end position="62"/>
    </location>
</feature>
<comment type="caution">
    <text evidence="3">The sequence shown here is derived from an EMBL/GenBank/DDBJ whole genome shotgun (WGS) entry which is preliminary data.</text>
</comment>
<gene>
    <name evidence="3" type="ORF">CSO01_21840</name>
</gene>
<evidence type="ECO:0000313" key="3">
    <source>
        <dbReference type="EMBL" id="GEP69469.1"/>
    </source>
</evidence>
<protein>
    <submittedName>
        <fullName evidence="3">Uncharacterized protein</fullName>
    </submittedName>
</protein>
<sequence length="62" mass="6654">MQRPGRATVPKGTGESEMRVRARCVAIVAAVTAFGIVASAPAKDRGTLNPDSRMSTPTLRRW</sequence>
<feature type="transmembrane region" description="Helical" evidence="2">
    <location>
        <begin position="20"/>
        <end position="40"/>
    </location>
</feature>